<dbReference type="PANTHER" id="PTHR30157">
    <property type="entry name" value="FERRIC REDUCTASE, NADPH-DEPENDENT"/>
    <property type="match status" value="1"/>
</dbReference>
<dbReference type="PROSITE" id="PS51384">
    <property type="entry name" value="FAD_FR"/>
    <property type="match status" value="1"/>
</dbReference>
<dbReference type="InterPro" id="IPR039261">
    <property type="entry name" value="FNR_nucleotide-bd"/>
</dbReference>
<organism evidence="2 3">
    <name type="scientific">Microbacterium gilvum</name>
    <dbReference type="NCBI Taxonomy" id="1336204"/>
    <lineage>
        <taxon>Bacteria</taxon>
        <taxon>Bacillati</taxon>
        <taxon>Actinomycetota</taxon>
        <taxon>Actinomycetes</taxon>
        <taxon>Micrococcales</taxon>
        <taxon>Microbacteriaceae</taxon>
        <taxon>Microbacterium</taxon>
    </lineage>
</organism>
<feature type="domain" description="FAD-binding FR-type" evidence="1">
    <location>
        <begin position="10"/>
        <end position="143"/>
    </location>
</feature>
<sequence length="308" mass="33037">MPSVPAPPQPEIATAEVVGVVRLSPTFVRITFGGDGLDRIGTPGHVFDARIRLIFPSSSGRLPQLAGATWMADYRALPDPERGPMRTYSIRALRADAAGTRIDVDFVLHLEPDRTGPATRWASAARPGDRILLAGPRRDDRRAGIEFAPGPHDAVVLAGDETAAPAIARILEDAPATVRGVALIEVPSADDVLSIAHPAGVDVRWLPRDGAPHGRALMDAVLAHLGDHPVALDIVDIDGDETAWETRIYSRTGQTLDDDGGPAGDRYFWIAGESAIVTTLRRHLVDRHAVPRSQLALMGYWKASRPAG</sequence>
<dbReference type="SUPFAM" id="SSF63380">
    <property type="entry name" value="Riboflavin synthase domain-like"/>
    <property type="match status" value="1"/>
</dbReference>
<accession>A0ABP9A9E6</accession>
<dbReference type="Gene3D" id="3.40.50.80">
    <property type="entry name" value="Nucleotide-binding domain of ferredoxin-NADP reductase (FNR) module"/>
    <property type="match status" value="1"/>
</dbReference>
<dbReference type="EMBL" id="BAABKO010000004">
    <property type="protein sequence ID" value="GAA4777046.1"/>
    <property type="molecule type" value="Genomic_DNA"/>
</dbReference>
<dbReference type="Pfam" id="PF08021">
    <property type="entry name" value="FAD_binding_9"/>
    <property type="match status" value="1"/>
</dbReference>
<dbReference type="InterPro" id="IPR017927">
    <property type="entry name" value="FAD-bd_FR_type"/>
</dbReference>
<evidence type="ECO:0000313" key="3">
    <source>
        <dbReference type="Proteomes" id="UP001501645"/>
    </source>
</evidence>
<name>A0ABP9A9E6_9MICO</name>
<reference evidence="3" key="1">
    <citation type="journal article" date="2019" name="Int. J. Syst. Evol. Microbiol.">
        <title>The Global Catalogue of Microorganisms (GCM) 10K type strain sequencing project: providing services to taxonomists for standard genome sequencing and annotation.</title>
        <authorList>
            <consortium name="The Broad Institute Genomics Platform"/>
            <consortium name="The Broad Institute Genome Sequencing Center for Infectious Disease"/>
            <person name="Wu L."/>
            <person name="Ma J."/>
        </authorList>
    </citation>
    <scope>NUCLEOTIDE SEQUENCE [LARGE SCALE GENOMIC DNA]</scope>
    <source>
        <strain evidence="3">JCM 18537</strain>
    </source>
</reference>
<dbReference type="InterPro" id="IPR017938">
    <property type="entry name" value="Riboflavin_synthase-like_b-brl"/>
</dbReference>
<dbReference type="Gene3D" id="2.40.30.10">
    <property type="entry name" value="Translation factors"/>
    <property type="match status" value="1"/>
</dbReference>
<dbReference type="Proteomes" id="UP001501645">
    <property type="component" value="Unassembled WGS sequence"/>
</dbReference>
<dbReference type="Pfam" id="PF04954">
    <property type="entry name" value="SIP"/>
    <property type="match status" value="1"/>
</dbReference>
<keyword evidence="3" id="KW-1185">Reference proteome</keyword>
<evidence type="ECO:0000313" key="2">
    <source>
        <dbReference type="EMBL" id="GAA4777046.1"/>
    </source>
</evidence>
<gene>
    <name evidence="2" type="ORF">GCM10023351_22240</name>
</gene>
<dbReference type="CDD" id="cd06193">
    <property type="entry name" value="siderophore_interacting"/>
    <property type="match status" value="1"/>
</dbReference>
<protein>
    <submittedName>
        <fullName evidence="2">Siderophore-interacting protein</fullName>
    </submittedName>
</protein>
<dbReference type="InterPro" id="IPR007037">
    <property type="entry name" value="SIP_rossman_dom"/>
</dbReference>
<evidence type="ECO:0000259" key="1">
    <source>
        <dbReference type="PROSITE" id="PS51384"/>
    </source>
</evidence>
<dbReference type="PANTHER" id="PTHR30157:SF0">
    <property type="entry name" value="NADPH-DEPENDENT FERRIC-CHELATE REDUCTASE"/>
    <property type="match status" value="1"/>
</dbReference>
<comment type="caution">
    <text evidence="2">The sequence shown here is derived from an EMBL/GenBank/DDBJ whole genome shotgun (WGS) entry which is preliminary data.</text>
</comment>
<proteinExistence type="predicted"/>
<dbReference type="InterPro" id="IPR039374">
    <property type="entry name" value="SIP_fam"/>
</dbReference>
<dbReference type="InterPro" id="IPR013113">
    <property type="entry name" value="SIP_FAD-bd"/>
</dbReference>